<evidence type="ECO:0000256" key="4">
    <source>
        <dbReference type="ARBA" id="ARBA00022741"/>
    </source>
</evidence>
<keyword evidence="6" id="KW-0342">GTP-binding</keyword>
<accession>A0A0F9QAN9</accession>
<dbReference type="InterPro" id="IPR025877">
    <property type="entry name" value="MobA-like_NTP_Trfase"/>
</dbReference>
<sequence>MNNVTGIILCGGKSRRFKSPKYQAKINEKTLLEIAIETLQGLCDELIVVSKEKLDIQAKNIIEKDSDYHPLIGITEGLKASSNDANLVVACDMPFVSKKVLAPLLKSKADISIYRYKGKAEPLLGMYRKSCLQNIADFKDKRIIDIIEECDYQYIDEENDNLAFMNINTKEDLDEARKIAGDNPEILSN</sequence>
<dbReference type="GO" id="GO:0005525">
    <property type="term" value="F:GTP binding"/>
    <property type="evidence" value="ECO:0007669"/>
    <property type="project" value="UniProtKB-KW"/>
</dbReference>
<organism evidence="9">
    <name type="scientific">marine sediment metagenome</name>
    <dbReference type="NCBI Taxonomy" id="412755"/>
    <lineage>
        <taxon>unclassified sequences</taxon>
        <taxon>metagenomes</taxon>
        <taxon>ecological metagenomes</taxon>
    </lineage>
</organism>
<dbReference type="GO" id="GO:0046872">
    <property type="term" value="F:metal ion binding"/>
    <property type="evidence" value="ECO:0007669"/>
    <property type="project" value="UniProtKB-KW"/>
</dbReference>
<evidence type="ECO:0000313" key="9">
    <source>
        <dbReference type="EMBL" id="KKN02413.1"/>
    </source>
</evidence>
<feature type="domain" description="MobA-like NTP transferase" evidence="8">
    <location>
        <begin position="6"/>
        <end position="147"/>
    </location>
</feature>
<proteinExistence type="predicted"/>
<dbReference type="InterPro" id="IPR029044">
    <property type="entry name" value="Nucleotide-diphossugar_trans"/>
</dbReference>
<dbReference type="AlphaFoldDB" id="A0A0F9QAN9"/>
<dbReference type="EMBL" id="LAZR01005152">
    <property type="protein sequence ID" value="KKN02413.1"/>
    <property type="molecule type" value="Genomic_DNA"/>
</dbReference>
<dbReference type="Gene3D" id="3.90.550.10">
    <property type="entry name" value="Spore Coat Polysaccharide Biosynthesis Protein SpsA, Chain A"/>
    <property type="match status" value="1"/>
</dbReference>
<evidence type="ECO:0000256" key="2">
    <source>
        <dbReference type="ARBA" id="ARBA00022679"/>
    </source>
</evidence>
<gene>
    <name evidence="9" type="ORF">LCGC14_1117980</name>
</gene>
<evidence type="ECO:0000256" key="3">
    <source>
        <dbReference type="ARBA" id="ARBA00022723"/>
    </source>
</evidence>
<dbReference type="GO" id="GO:0006777">
    <property type="term" value="P:Mo-molybdopterin cofactor biosynthetic process"/>
    <property type="evidence" value="ECO:0007669"/>
    <property type="project" value="UniProtKB-KW"/>
</dbReference>
<dbReference type="PANTHER" id="PTHR19136">
    <property type="entry name" value="MOLYBDENUM COFACTOR GUANYLYLTRANSFERASE"/>
    <property type="match status" value="1"/>
</dbReference>
<evidence type="ECO:0000256" key="7">
    <source>
        <dbReference type="ARBA" id="ARBA00023150"/>
    </source>
</evidence>
<keyword evidence="3" id="KW-0479">Metal-binding</keyword>
<dbReference type="Pfam" id="PF12804">
    <property type="entry name" value="NTP_transf_3"/>
    <property type="match status" value="1"/>
</dbReference>
<evidence type="ECO:0000256" key="6">
    <source>
        <dbReference type="ARBA" id="ARBA00023134"/>
    </source>
</evidence>
<dbReference type="InterPro" id="IPR013482">
    <property type="entry name" value="Molybde_CF_guanTrfase"/>
</dbReference>
<dbReference type="PANTHER" id="PTHR19136:SF81">
    <property type="entry name" value="MOLYBDENUM COFACTOR GUANYLYLTRANSFERASE"/>
    <property type="match status" value="1"/>
</dbReference>
<dbReference type="CDD" id="cd02503">
    <property type="entry name" value="MobA"/>
    <property type="match status" value="1"/>
</dbReference>
<name>A0A0F9QAN9_9ZZZZ</name>
<protein>
    <recommendedName>
        <fullName evidence="8">MobA-like NTP transferase domain-containing protein</fullName>
    </recommendedName>
</protein>
<evidence type="ECO:0000256" key="1">
    <source>
        <dbReference type="ARBA" id="ARBA00022490"/>
    </source>
</evidence>
<keyword evidence="7" id="KW-0501">Molybdenum cofactor biosynthesis</keyword>
<keyword evidence="2" id="KW-0808">Transferase</keyword>
<keyword evidence="4" id="KW-0547">Nucleotide-binding</keyword>
<keyword evidence="1" id="KW-0963">Cytoplasm</keyword>
<evidence type="ECO:0000259" key="8">
    <source>
        <dbReference type="Pfam" id="PF12804"/>
    </source>
</evidence>
<evidence type="ECO:0000256" key="5">
    <source>
        <dbReference type="ARBA" id="ARBA00022842"/>
    </source>
</evidence>
<reference evidence="9" key="1">
    <citation type="journal article" date="2015" name="Nature">
        <title>Complex archaea that bridge the gap between prokaryotes and eukaryotes.</title>
        <authorList>
            <person name="Spang A."/>
            <person name="Saw J.H."/>
            <person name="Jorgensen S.L."/>
            <person name="Zaremba-Niedzwiedzka K."/>
            <person name="Martijn J."/>
            <person name="Lind A.E."/>
            <person name="van Eijk R."/>
            <person name="Schleper C."/>
            <person name="Guy L."/>
            <person name="Ettema T.J."/>
        </authorList>
    </citation>
    <scope>NUCLEOTIDE SEQUENCE</scope>
</reference>
<keyword evidence="5" id="KW-0460">Magnesium</keyword>
<dbReference type="SUPFAM" id="SSF53448">
    <property type="entry name" value="Nucleotide-diphospho-sugar transferases"/>
    <property type="match status" value="1"/>
</dbReference>
<comment type="caution">
    <text evidence="9">The sequence shown here is derived from an EMBL/GenBank/DDBJ whole genome shotgun (WGS) entry which is preliminary data.</text>
</comment>
<dbReference type="GO" id="GO:0016779">
    <property type="term" value="F:nucleotidyltransferase activity"/>
    <property type="evidence" value="ECO:0007669"/>
    <property type="project" value="TreeGrafter"/>
</dbReference>